<dbReference type="Proteomes" id="UP001152888">
    <property type="component" value="Unassembled WGS sequence"/>
</dbReference>
<organism evidence="1 2">
    <name type="scientific">Acanthoscelides obtectus</name>
    <name type="common">Bean weevil</name>
    <name type="synonym">Bruchus obtectus</name>
    <dbReference type="NCBI Taxonomy" id="200917"/>
    <lineage>
        <taxon>Eukaryota</taxon>
        <taxon>Metazoa</taxon>
        <taxon>Ecdysozoa</taxon>
        <taxon>Arthropoda</taxon>
        <taxon>Hexapoda</taxon>
        <taxon>Insecta</taxon>
        <taxon>Pterygota</taxon>
        <taxon>Neoptera</taxon>
        <taxon>Endopterygota</taxon>
        <taxon>Coleoptera</taxon>
        <taxon>Polyphaga</taxon>
        <taxon>Cucujiformia</taxon>
        <taxon>Chrysomeloidea</taxon>
        <taxon>Chrysomelidae</taxon>
        <taxon>Bruchinae</taxon>
        <taxon>Bruchini</taxon>
        <taxon>Acanthoscelides</taxon>
    </lineage>
</organism>
<keyword evidence="2" id="KW-1185">Reference proteome</keyword>
<gene>
    <name evidence="1" type="ORF">ACAOBT_LOCUS14851</name>
</gene>
<evidence type="ECO:0000313" key="1">
    <source>
        <dbReference type="EMBL" id="CAH1982140.1"/>
    </source>
</evidence>
<comment type="caution">
    <text evidence="1">The sequence shown here is derived from an EMBL/GenBank/DDBJ whole genome shotgun (WGS) entry which is preliminary data.</text>
</comment>
<dbReference type="AlphaFoldDB" id="A0A9P0KX24"/>
<sequence>MEEFLMKGYYKTPSFDWIMLIGACMAFLQDDDNPEINIEDLQDLEEFLTPEVPDNSNKIKII</sequence>
<evidence type="ECO:0000313" key="2">
    <source>
        <dbReference type="Proteomes" id="UP001152888"/>
    </source>
</evidence>
<dbReference type="EMBL" id="CAKOFQ010006917">
    <property type="protein sequence ID" value="CAH1982140.1"/>
    <property type="molecule type" value="Genomic_DNA"/>
</dbReference>
<accession>A0A9P0KX24</accession>
<protein>
    <submittedName>
        <fullName evidence="1">Uncharacterized protein</fullName>
    </submittedName>
</protein>
<name>A0A9P0KX24_ACAOB</name>
<reference evidence="1" key="1">
    <citation type="submission" date="2022-03" db="EMBL/GenBank/DDBJ databases">
        <authorList>
            <person name="Sayadi A."/>
        </authorList>
    </citation>
    <scope>NUCLEOTIDE SEQUENCE</scope>
</reference>
<proteinExistence type="predicted"/>